<dbReference type="HOGENOM" id="CLU_906372_0_0_1"/>
<proteinExistence type="predicted"/>
<accession>F4S9Q9</accession>
<dbReference type="Proteomes" id="UP000001072">
    <property type="component" value="Unassembled WGS sequence"/>
</dbReference>
<dbReference type="RefSeq" id="XP_007418097.1">
    <property type="nucleotide sequence ID" value="XM_007418035.1"/>
</dbReference>
<dbReference type="VEuPathDB" id="FungiDB:MELLADRAFT_69191"/>
<dbReference type="InParanoid" id="F4S9Q9"/>
<name>F4S9Q9_MELLP</name>
<organism evidence="3">
    <name type="scientific">Melampsora larici-populina (strain 98AG31 / pathotype 3-4-7)</name>
    <name type="common">Poplar leaf rust fungus</name>
    <dbReference type="NCBI Taxonomy" id="747676"/>
    <lineage>
        <taxon>Eukaryota</taxon>
        <taxon>Fungi</taxon>
        <taxon>Dikarya</taxon>
        <taxon>Basidiomycota</taxon>
        <taxon>Pucciniomycotina</taxon>
        <taxon>Pucciniomycetes</taxon>
        <taxon>Pucciniales</taxon>
        <taxon>Melampsoraceae</taxon>
        <taxon>Melampsora</taxon>
    </lineage>
</organism>
<evidence type="ECO:0000256" key="1">
    <source>
        <dbReference type="SAM" id="MobiDB-lite"/>
    </source>
</evidence>
<dbReference type="KEGG" id="mlr:MELLADRAFT_69191"/>
<protein>
    <submittedName>
        <fullName evidence="2">Uncharacterized protein</fullName>
    </submittedName>
</protein>
<feature type="compositionally biased region" description="Basic and acidic residues" evidence="1">
    <location>
        <begin position="270"/>
        <end position="287"/>
    </location>
</feature>
<feature type="region of interest" description="Disordered" evidence="1">
    <location>
        <begin position="16"/>
        <end position="49"/>
    </location>
</feature>
<keyword evidence="3" id="KW-1185">Reference proteome</keyword>
<sequence length="307" mass="33417">MAARLAAAEENVARLTRATSAATGILPGPALPPPSRSNAAKGPSGKTLVEDVIEEENVGEEGEGVEDGEPMDYGLLLDGELLASDADDDSYVPVAQPKGKGRANSEEEEGSLVMAMLISRSTAGEDSQVDSPTAGGFGYESVTLEVAAMLENNLWWLSRAGITCRMSFPARASHIRSGGQVSYRRPSSYTADGDEMVKMQGEIDDLYSDGKFQQGAALLAYFTDRFLRERSSSERPTPGPSNRPKQLPVLDTAEPRQMELGRPPVGERQPQIERRVDPVERRPRVERVQQLPELRQPSTQHPYLEPP</sequence>
<evidence type="ECO:0000313" key="3">
    <source>
        <dbReference type="Proteomes" id="UP000001072"/>
    </source>
</evidence>
<reference evidence="3" key="1">
    <citation type="journal article" date="2011" name="Proc. Natl. Acad. Sci. U.S.A.">
        <title>Obligate biotrophy features unraveled by the genomic analysis of rust fungi.</title>
        <authorList>
            <person name="Duplessis S."/>
            <person name="Cuomo C.A."/>
            <person name="Lin Y.-C."/>
            <person name="Aerts A."/>
            <person name="Tisserant E."/>
            <person name="Veneault-Fourrey C."/>
            <person name="Joly D.L."/>
            <person name="Hacquard S."/>
            <person name="Amselem J."/>
            <person name="Cantarel B.L."/>
            <person name="Chiu R."/>
            <person name="Coutinho P.M."/>
            <person name="Feau N."/>
            <person name="Field M."/>
            <person name="Frey P."/>
            <person name="Gelhaye E."/>
            <person name="Goldberg J."/>
            <person name="Grabherr M.G."/>
            <person name="Kodira C.D."/>
            <person name="Kohler A."/>
            <person name="Kuees U."/>
            <person name="Lindquist E.A."/>
            <person name="Lucas S.M."/>
            <person name="Mago R."/>
            <person name="Mauceli E."/>
            <person name="Morin E."/>
            <person name="Murat C."/>
            <person name="Pangilinan J.L."/>
            <person name="Park R."/>
            <person name="Pearson M."/>
            <person name="Quesneville H."/>
            <person name="Rouhier N."/>
            <person name="Sakthikumar S."/>
            <person name="Salamov A.A."/>
            <person name="Schmutz J."/>
            <person name="Selles B."/>
            <person name="Shapiro H."/>
            <person name="Tanguay P."/>
            <person name="Tuskan G.A."/>
            <person name="Henrissat B."/>
            <person name="Van de Peer Y."/>
            <person name="Rouze P."/>
            <person name="Ellis J.G."/>
            <person name="Dodds P.N."/>
            <person name="Schein J.E."/>
            <person name="Zhong S."/>
            <person name="Hamelin R.C."/>
            <person name="Grigoriev I.V."/>
            <person name="Szabo L.J."/>
            <person name="Martin F."/>
        </authorList>
    </citation>
    <scope>NUCLEOTIDE SEQUENCE [LARGE SCALE GENOMIC DNA]</scope>
    <source>
        <strain evidence="3">98AG31 / pathotype 3-4-7</strain>
    </source>
</reference>
<feature type="region of interest" description="Disordered" evidence="1">
    <location>
        <begin position="229"/>
        <end position="307"/>
    </location>
</feature>
<dbReference type="EMBL" id="GL883172">
    <property type="protein sequence ID" value="EGF98618.1"/>
    <property type="molecule type" value="Genomic_DNA"/>
</dbReference>
<evidence type="ECO:0000313" key="2">
    <source>
        <dbReference type="EMBL" id="EGF98618.1"/>
    </source>
</evidence>
<dbReference type="GeneID" id="18931195"/>
<gene>
    <name evidence="2" type="ORF">MELLADRAFT_69191</name>
</gene>
<dbReference type="AlphaFoldDB" id="F4S9Q9"/>